<protein>
    <recommendedName>
        <fullName evidence="3">Protein kinase domain-containing protein</fullName>
    </recommendedName>
</protein>
<organism evidence="4 5">
    <name type="scientific">Chrysochromulina tobinii</name>
    <dbReference type="NCBI Taxonomy" id="1460289"/>
    <lineage>
        <taxon>Eukaryota</taxon>
        <taxon>Haptista</taxon>
        <taxon>Haptophyta</taxon>
        <taxon>Prymnesiophyceae</taxon>
        <taxon>Prymnesiales</taxon>
        <taxon>Chrysochromulinaceae</taxon>
        <taxon>Chrysochromulina</taxon>
    </lineage>
</organism>
<feature type="compositionally biased region" description="Basic and acidic residues" evidence="2">
    <location>
        <begin position="656"/>
        <end position="678"/>
    </location>
</feature>
<feature type="coiled-coil region" evidence="1">
    <location>
        <begin position="4"/>
        <end position="43"/>
    </location>
</feature>
<dbReference type="PROSITE" id="PS50011">
    <property type="entry name" value="PROTEIN_KINASE_DOM"/>
    <property type="match status" value="1"/>
</dbReference>
<dbReference type="Gene3D" id="1.10.510.10">
    <property type="entry name" value="Transferase(Phosphotransferase) domain 1"/>
    <property type="match status" value="1"/>
</dbReference>
<comment type="caution">
    <text evidence="4">The sequence shown here is derived from an EMBL/GenBank/DDBJ whole genome shotgun (WGS) entry which is preliminary data.</text>
</comment>
<evidence type="ECO:0000256" key="1">
    <source>
        <dbReference type="SAM" id="Coils"/>
    </source>
</evidence>
<dbReference type="InterPro" id="IPR012317">
    <property type="entry name" value="Poly(ADP-ribose)pol_cat_dom"/>
</dbReference>
<dbReference type="SMART" id="SM00220">
    <property type="entry name" value="S_TKc"/>
    <property type="match status" value="1"/>
</dbReference>
<keyword evidence="5" id="KW-1185">Reference proteome</keyword>
<feature type="domain" description="Protein kinase" evidence="3">
    <location>
        <begin position="276"/>
        <end position="576"/>
    </location>
</feature>
<proteinExistence type="predicted"/>
<dbReference type="InterPro" id="IPR008271">
    <property type="entry name" value="Ser/Thr_kinase_AS"/>
</dbReference>
<reference evidence="5" key="1">
    <citation type="journal article" date="2015" name="PLoS Genet.">
        <title>Genome Sequence and Transcriptome Analyses of Chrysochromulina tobin: Metabolic Tools for Enhanced Algal Fitness in the Prominent Order Prymnesiales (Haptophyceae).</title>
        <authorList>
            <person name="Hovde B.T."/>
            <person name="Deodato C.R."/>
            <person name="Hunsperger H.M."/>
            <person name="Ryken S.A."/>
            <person name="Yost W."/>
            <person name="Jha R.K."/>
            <person name="Patterson J."/>
            <person name="Monnat R.J. Jr."/>
            <person name="Barlow S.B."/>
            <person name="Starkenburg S.R."/>
            <person name="Cattolico R.A."/>
        </authorList>
    </citation>
    <scope>NUCLEOTIDE SEQUENCE</scope>
    <source>
        <strain evidence="5">CCMP291</strain>
    </source>
</reference>
<dbReference type="GO" id="GO:0004672">
    <property type="term" value="F:protein kinase activity"/>
    <property type="evidence" value="ECO:0007669"/>
    <property type="project" value="InterPro"/>
</dbReference>
<dbReference type="SUPFAM" id="SSF56112">
    <property type="entry name" value="Protein kinase-like (PK-like)"/>
    <property type="match status" value="1"/>
</dbReference>
<evidence type="ECO:0000256" key="2">
    <source>
        <dbReference type="SAM" id="MobiDB-lite"/>
    </source>
</evidence>
<accession>A0A0M0K8J6</accession>
<feature type="region of interest" description="Disordered" evidence="2">
    <location>
        <begin position="608"/>
        <end position="630"/>
    </location>
</feature>
<feature type="compositionally biased region" description="Basic and acidic residues" evidence="2">
    <location>
        <begin position="688"/>
        <end position="700"/>
    </location>
</feature>
<evidence type="ECO:0000259" key="3">
    <source>
        <dbReference type="PROSITE" id="PS50011"/>
    </source>
</evidence>
<dbReference type="GO" id="GO:0003950">
    <property type="term" value="F:NAD+ poly-ADP-ribosyltransferase activity"/>
    <property type="evidence" value="ECO:0007669"/>
    <property type="project" value="InterPro"/>
</dbReference>
<dbReference type="Pfam" id="PF00069">
    <property type="entry name" value="Pkinase"/>
    <property type="match status" value="1"/>
</dbReference>
<dbReference type="GO" id="GO:1990404">
    <property type="term" value="F:NAD+-protein mono-ADP-ribosyltransferase activity"/>
    <property type="evidence" value="ECO:0007669"/>
    <property type="project" value="TreeGrafter"/>
</dbReference>
<dbReference type="SUPFAM" id="SSF56399">
    <property type="entry name" value="ADP-ribosylation"/>
    <property type="match status" value="1"/>
</dbReference>
<dbReference type="GO" id="GO:0005524">
    <property type="term" value="F:ATP binding"/>
    <property type="evidence" value="ECO:0007669"/>
    <property type="project" value="InterPro"/>
</dbReference>
<dbReference type="InterPro" id="IPR011009">
    <property type="entry name" value="Kinase-like_dom_sf"/>
</dbReference>
<sequence>MLEAEEAERVAAELKQAEEAKKKAELVAEAEREADERAEAKLRLWKMELDKMANARAELCKEQHRVREANDDEPLRDDATKRRDEARVALVRVLEEALHVHNKGEEERQSLNTEAADLQQKQQGECGLTLAEQVWLERLHNHVLPMLEIGTVREEQEDLLHHTERPSTVELHALHKEWIAATDDLGDRQNDENKAKRHASAADAATAIQATRQARSAVQRAERALHAERMRLAQVAAAHFPELFAMEPLLKLGAAEGFDSDDLRRVLVKRELSHYNDMKLISATNGRHKVWRASYAGDGAKAELCVLKEYNLSDASEWKALLKEVNLLDQLSECLFIATVDAVFDVNAPGSYAAYVQLPYYNGGDMFRWLNGEVPDQTWLEQLLSHRKPRISQRKVLLGQLCEALRHMHSHGLAHGDVKLENVLVSLEGERATAHLADFESARRQHSMDTRSSLRASTGGGIAFTELYVAPEILKASREGRERDAKPTAMGDMFSYGVCCLFACCLPPNAKEQKDAIRHFEKEDDRKLSDWSRDLANQADAHLPHLLESLLADAATSEEALARRLSASQTLRHAFLDTAAALEVSTKAQQAAAKASQEAAQQMAAVEQEAARRDREAAWREAEQRRRQAEQEEALEAAIKQSELEAAAKRNEIQREQRRLEQERQKVREQEAEAEAKARAAAQLMSDARAERAEADREATQQRAQAQTRRKELEAEEKRVALECALRKAEAESAEAKATKERDELRIERKKARAMPNYWEKRSSPDGFASIALDPGRDRSTWAALERLLQTDPVKLKQSGTDRGGTTHDRLKLASAWRLENPARWETYMSGVQGVMNDMKRIRQGRVASAGGAPPLTCRVADALPGDLRVDANEAFLMHGTNAGVLINILSTGLNERFAGTAVGAAYGEGLYLAEDAGKNDQYTKVDLQYDGSSELHKRLYAHGARHHPGKVFYILVCRVALGHHVRTKQAGRDATSTDTGRRVFPISFRELDTVAGVSPPVLHHSLLADVSPPYRYREFIVFHSEYIYPEYLLAYQRYEGDRGPMA</sequence>
<dbReference type="PANTHER" id="PTHR45740:SF2">
    <property type="entry name" value="POLY [ADP-RIBOSE] POLYMERASE"/>
    <property type="match status" value="1"/>
</dbReference>
<dbReference type="Gene3D" id="3.90.228.10">
    <property type="match status" value="1"/>
</dbReference>
<dbReference type="Pfam" id="PF00644">
    <property type="entry name" value="PARP"/>
    <property type="match status" value="1"/>
</dbReference>
<dbReference type="PROSITE" id="PS00108">
    <property type="entry name" value="PROTEIN_KINASE_ST"/>
    <property type="match status" value="1"/>
</dbReference>
<evidence type="ECO:0000313" key="4">
    <source>
        <dbReference type="EMBL" id="KOO35145.1"/>
    </source>
</evidence>
<dbReference type="OrthoDB" id="2523927at2759"/>
<dbReference type="Proteomes" id="UP000037460">
    <property type="component" value="Unassembled WGS sequence"/>
</dbReference>
<dbReference type="InterPro" id="IPR051712">
    <property type="entry name" value="ARTD-AVP"/>
</dbReference>
<feature type="region of interest" description="Disordered" evidence="2">
    <location>
        <begin position="187"/>
        <end position="208"/>
    </location>
</feature>
<dbReference type="InterPro" id="IPR000719">
    <property type="entry name" value="Prot_kinase_dom"/>
</dbReference>
<dbReference type="AlphaFoldDB" id="A0A0M0K8J6"/>
<evidence type="ECO:0000313" key="5">
    <source>
        <dbReference type="Proteomes" id="UP000037460"/>
    </source>
</evidence>
<keyword evidence="1" id="KW-0175">Coiled coil</keyword>
<dbReference type="GO" id="GO:0005634">
    <property type="term" value="C:nucleus"/>
    <property type="evidence" value="ECO:0007669"/>
    <property type="project" value="TreeGrafter"/>
</dbReference>
<gene>
    <name evidence="4" type="ORF">Ctob_011239</name>
</gene>
<name>A0A0M0K8J6_9EUKA</name>
<dbReference type="PANTHER" id="PTHR45740">
    <property type="entry name" value="POLY [ADP-RIBOSE] POLYMERASE"/>
    <property type="match status" value="1"/>
</dbReference>
<feature type="region of interest" description="Disordered" evidence="2">
    <location>
        <begin position="656"/>
        <end position="715"/>
    </location>
</feature>
<dbReference type="CDD" id="cd00180">
    <property type="entry name" value="PKc"/>
    <property type="match status" value="1"/>
</dbReference>
<feature type="compositionally biased region" description="Basic and acidic residues" evidence="2">
    <location>
        <begin position="609"/>
        <end position="630"/>
    </location>
</feature>
<dbReference type="EMBL" id="JWZX01000969">
    <property type="protein sequence ID" value="KOO35145.1"/>
    <property type="molecule type" value="Genomic_DNA"/>
</dbReference>